<organism evidence="4 5">
    <name type="scientific">Streptomyces meridianus</name>
    <dbReference type="NCBI Taxonomy" id="2938945"/>
    <lineage>
        <taxon>Bacteria</taxon>
        <taxon>Bacillati</taxon>
        <taxon>Actinomycetota</taxon>
        <taxon>Actinomycetes</taxon>
        <taxon>Kitasatosporales</taxon>
        <taxon>Streptomycetaceae</taxon>
        <taxon>Streptomyces</taxon>
    </lineage>
</organism>
<dbReference type="Proteomes" id="UP001167160">
    <property type="component" value="Unassembled WGS sequence"/>
</dbReference>
<dbReference type="SUPFAM" id="SSF51261">
    <property type="entry name" value="Duplicated hybrid motif"/>
    <property type="match status" value="1"/>
</dbReference>
<evidence type="ECO:0000313" key="5">
    <source>
        <dbReference type="Proteomes" id="UP001167160"/>
    </source>
</evidence>
<gene>
    <name evidence="4" type="ORF">M1E25_04465</name>
</gene>
<dbReference type="PANTHER" id="PTHR21666:SF289">
    <property type="entry name" value="L-ALA--D-GLU ENDOPEPTIDASE"/>
    <property type="match status" value="1"/>
</dbReference>
<dbReference type="CDD" id="cd12797">
    <property type="entry name" value="M23_peptidase"/>
    <property type="match status" value="1"/>
</dbReference>
<feature type="region of interest" description="Disordered" evidence="2">
    <location>
        <begin position="261"/>
        <end position="299"/>
    </location>
</feature>
<dbReference type="Gene3D" id="2.70.70.10">
    <property type="entry name" value="Glucose Permease (Domain IIA)"/>
    <property type="match status" value="1"/>
</dbReference>
<feature type="region of interest" description="Disordered" evidence="2">
    <location>
        <begin position="41"/>
        <end position="79"/>
    </location>
</feature>
<evidence type="ECO:0000256" key="2">
    <source>
        <dbReference type="SAM" id="MobiDB-lite"/>
    </source>
</evidence>
<reference evidence="4" key="1">
    <citation type="journal article" date="2023" name="Int. J. Syst. Evol. Microbiol.">
        <title>Streptomyces meridianus sp. nov. isolated from brackish water of the Tagus estuary in Alcochete, Portugal.</title>
        <authorList>
            <person name="Santos J.D.N."/>
            <person name="Klimek D."/>
            <person name="Calusinska M."/>
            <person name="Lobo Da Cunha A."/>
            <person name="Catita J."/>
            <person name="Goncalves H."/>
            <person name="Gonzalez I."/>
            <person name="Reyes F."/>
            <person name="Lage O.M."/>
        </authorList>
    </citation>
    <scope>NUCLEOTIDE SEQUENCE</scope>
    <source>
        <strain evidence="4">MTZ3.1</strain>
    </source>
</reference>
<protein>
    <submittedName>
        <fullName evidence="4">M23 family metallopeptidase</fullName>
    </submittedName>
</protein>
<dbReference type="RefSeq" id="WP_251409885.1">
    <property type="nucleotide sequence ID" value="NZ_JAMQGM010000010.1"/>
</dbReference>
<comment type="caution">
    <text evidence="4">The sequence shown here is derived from an EMBL/GenBank/DDBJ whole genome shotgun (WGS) entry which is preliminary data.</text>
</comment>
<evidence type="ECO:0000313" key="4">
    <source>
        <dbReference type="EMBL" id="MCM2576615.1"/>
    </source>
</evidence>
<keyword evidence="1" id="KW-0732">Signal</keyword>
<dbReference type="InterPro" id="IPR016047">
    <property type="entry name" value="M23ase_b-sheet_dom"/>
</dbReference>
<keyword evidence="5" id="KW-1185">Reference proteome</keyword>
<evidence type="ECO:0000259" key="3">
    <source>
        <dbReference type="Pfam" id="PF01551"/>
    </source>
</evidence>
<accession>A0ABT0X2S1</accession>
<dbReference type="InterPro" id="IPR050570">
    <property type="entry name" value="Cell_wall_metabolism_enzyme"/>
</dbReference>
<proteinExistence type="predicted"/>
<feature type="region of interest" description="Disordered" evidence="2">
    <location>
        <begin position="210"/>
        <end position="232"/>
    </location>
</feature>
<dbReference type="EMBL" id="JAMQGM010000010">
    <property type="protein sequence ID" value="MCM2576615.1"/>
    <property type="molecule type" value="Genomic_DNA"/>
</dbReference>
<sequence>MPLLTAHTIADNPLRAARHATALLLCALLFLLLRPPDPARAVQTPGGKEPGSRPAPPSGAVVPAEAPGKRSWPVGPRGVGPPPPLIHRWEPPPSPYAAGHRGVDLAAGPGAPVRAATDGTVAFAGIVAGRRVLSVDVEGSGSPPLRITYEPVRARVSKGDRVTAGEQVGVIDTGPFHCTRACLHWGLRREDGYLDPLTLLSGLRGTRPPSRLLPVFGPAEPPEPGKASMDAGSPQSREWLLLCLLVAGGCWTRERIHRRFPGHGWAPPRRRRPGERAGRRPRTGVSPPHPAKSWPRRPP</sequence>
<dbReference type="PANTHER" id="PTHR21666">
    <property type="entry name" value="PEPTIDASE-RELATED"/>
    <property type="match status" value="1"/>
</dbReference>
<dbReference type="InterPro" id="IPR011055">
    <property type="entry name" value="Dup_hybrid_motif"/>
</dbReference>
<evidence type="ECO:0000256" key="1">
    <source>
        <dbReference type="ARBA" id="ARBA00022729"/>
    </source>
</evidence>
<feature type="domain" description="M23ase beta-sheet core" evidence="3">
    <location>
        <begin position="99"/>
        <end position="196"/>
    </location>
</feature>
<dbReference type="Pfam" id="PF01551">
    <property type="entry name" value="Peptidase_M23"/>
    <property type="match status" value="1"/>
</dbReference>
<name>A0ABT0X2S1_9ACTN</name>